<keyword evidence="1" id="KW-0472">Membrane</keyword>
<reference evidence="2 3" key="1">
    <citation type="submission" date="2017-12" db="EMBL/GenBank/DDBJ databases">
        <title>Comparative genomics of Botrytis spp.</title>
        <authorList>
            <person name="Valero-Jimenez C.A."/>
            <person name="Tapia P."/>
            <person name="Veloso J."/>
            <person name="Silva-Moreno E."/>
            <person name="Staats M."/>
            <person name="Valdes J.H."/>
            <person name="Van Kan J.A.L."/>
        </authorList>
    </citation>
    <scope>NUCLEOTIDE SEQUENCE [LARGE SCALE GENOMIC DNA]</scope>
    <source>
        <strain evidence="2 3">Be9601</strain>
    </source>
</reference>
<comment type="caution">
    <text evidence="2">The sequence shown here is derived from an EMBL/GenBank/DDBJ whole genome shotgun (WGS) entry which is preliminary data.</text>
</comment>
<sequence>MFTLDAFATFQPAYVWLYAESLRGTKQPHTLGNPIVWGILWQIFGGAVLLPIYYSRHIQWASEQPDVLAPSDVSSSRAIPVSFIIGVVLPTIMAMLPTWSHTSLDPVAHQKILAIWQLTPLWMSLTQAVITWALSQCADRMPSMSLRKKVIDNRIAAWWIQVSYLLAAVLSFLGHLHALTPVVLSSDPVNGVQRAYLPSFFTALLESPNILSSGPWMFLQFDVMIIALSSISWAYILLSRLLARRSGNLCDSKLAQFSPLLFTLFLLGVSILGPGTTVCLALFWREGELLSLRSAASISSIKDKSMKMR</sequence>
<accession>A0A4Z1JAI6</accession>
<feature type="transmembrane region" description="Helical" evidence="1">
    <location>
        <begin position="35"/>
        <end position="54"/>
    </location>
</feature>
<feature type="transmembrane region" description="Helical" evidence="1">
    <location>
        <begin position="216"/>
        <end position="238"/>
    </location>
</feature>
<keyword evidence="3" id="KW-1185">Reference proteome</keyword>
<evidence type="ECO:0000313" key="2">
    <source>
        <dbReference type="EMBL" id="TGO70685.1"/>
    </source>
</evidence>
<feature type="transmembrane region" description="Helical" evidence="1">
    <location>
        <begin position="259"/>
        <end position="284"/>
    </location>
</feature>
<evidence type="ECO:0000313" key="3">
    <source>
        <dbReference type="Proteomes" id="UP000297229"/>
    </source>
</evidence>
<protein>
    <submittedName>
        <fullName evidence="2">Uncharacterized protein</fullName>
    </submittedName>
</protein>
<keyword evidence="1" id="KW-1133">Transmembrane helix</keyword>
<dbReference type="STRING" id="278938.A0A4Z1JAI6"/>
<keyword evidence="1" id="KW-0812">Transmembrane</keyword>
<feature type="transmembrane region" description="Helical" evidence="1">
    <location>
        <begin position="78"/>
        <end position="100"/>
    </location>
</feature>
<organism evidence="2 3">
    <name type="scientific">Botrytis elliptica</name>
    <dbReference type="NCBI Taxonomy" id="278938"/>
    <lineage>
        <taxon>Eukaryota</taxon>
        <taxon>Fungi</taxon>
        <taxon>Dikarya</taxon>
        <taxon>Ascomycota</taxon>
        <taxon>Pezizomycotina</taxon>
        <taxon>Leotiomycetes</taxon>
        <taxon>Helotiales</taxon>
        <taxon>Sclerotiniaceae</taxon>
        <taxon>Botrytis</taxon>
    </lineage>
</organism>
<feature type="transmembrane region" description="Helical" evidence="1">
    <location>
        <begin position="155"/>
        <end position="178"/>
    </location>
</feature>
<name>A0A4Z1JAI6_9HELO</name>
<dbReference type="AlphaFoldDB" id="A0A4Z1JAI6"/>
<dbReference type="Proteomes" id="UP000297229">
    <property type="component" value="Unassembled WGS sequence"/>
</dbReference>
<dbReference type="EMBL" id="PQXM01000682">
    <property type="protein sequence ID" value="TGO70685.1"/>
    <property type="molecule type" value="Genomic_DNA"/>
</dbReference>
<feature type="transmembrane region" description="Helical" evidence="1">
    <location>
        <begin position="112"/>
        <end position="134"/>
    </location>
</feature>
<evidence type="ECO:0000256" key="1">
    <source>
        <dbReference type="SAM" id="Phobius"/>
    </source>
</evidence>
<proteinExistence type="predicted"/>
<gene>
    <name evidence="2" type="ORF">BELL_0684g00040</name>
</gene>